<dbReference type="PANTHER" id="PTHR30478">
    <property type="entry name" value="DNA POLYMERASE III SUBUNIT BETA"/>
    <property type="match status" value="1"/>
</dbReference>
<keyword evidence="4 10" id="KW-0963">Cytoplasm</keyword>
<keyword evidence="15" id="KW-1185">Reference proteome</keyword>
<gene>
    <name evidence="14" type="primary">dnaN</name>
    <name evidence="14" type="ORF">H8J70_03605</name>
</gene>
<evidence type="ECO:0000313" key="14">
    <source>
        <dbReference type="EMBL" id="MBC3536337.1"/>
    </source>
</evidence>
<dbReference type="InterPro" id="IPR001001">
    <property type="entry name" value="DNA_polIII_beta"/>
</dbReference>
<dbReference type="SMART" id="SM00480">
    <property type="entry name" value="POL3Bc"/>
    <property type="match status" value="1"/>
</dbReference>
<dbReference type="PANTHER" id="PTHR30478:SF0">
    <property type="entry name" value="BETA SLIDING CLAMP"/>
    <property type="match status" value="1"/>
</dbReference>
<name>A0ABR6VG98_9FIRM</name>
<evidence type="ECO:0000256" key="2">
    <source>
        <dbReference type="ARBA" id="ARBA00010752"/>
    </source>
</evidence>
<keyword evidence="9" id="KW-0238">DNA-binding</keyword>
<organism evidence="14 15">
    <name type="scientific">Megasphaera hominis</name>
    <dbReference type="NCBI Taxonomy" id="159836"/>
    <lineage>
        <taxon>Bacteria</taxon>
        <taxon>Bacillati</taxon>
        <taxon>Bacillota</taxon>
        <taxon>Negativicutes</taxon>
        <taxon>Veillonellales</taxon>
        <taxon>Veillonellaceae</taxon>
        <taxon>Megasphaera</taxon>
    </lineage>
</organism>
<feature type="domain" description="DNA polymerase III beta sliding clamp N-terminal" evidence="11">
    <location>
        <begin position="1"/>
        <end position="120"/>
    </location>
</feature>
<dbReference type="EMBL" id="JACOGK010000007">
    <property type="protein sequence ID" value="MBC3536337.1"/>
    <property type="molecule type" value="Genomic_DNA"/>
</dbReference>
<dbReference type="InterPro" id="IPR046938">
    <property type="entry name" value="DNA_clamp_sf"/>
</dbReference>
<dbReference type="Gene3D" id="3.10.150.10">
    <property type="entry name" value="DNA Polymerase III, subunit A, domain 2"/>
    <property type="match status" value="1"/>
</dbReference>
<comment type="function">
    <text evidence="10">Confers DNA tethering and processivity to DNA polymerases and other proteins. Acts as a clamp, forming a ring around DNA (a reaction catalyzed by the clamp-loading complex) which diffuses in an ATP-independent manner freely and bidirectionally along dsDNA. Initially characterized for its ability to contact the catalytic subunit of DNA polymerase III (Pol III), a complex, multichain enzyme responsible for most of the replicative synthesis in bacteria; Pol III exhibits 3'-5' exonuclease proofreading activity. The beta chain is required for initiation of replication as well as for processivity of DNA replication.</text>
</comment>
<comment type="subcellular location">
    <subcellularLocation>
        <location evidence="1 10">Cytoplasm</location>
    </subcellularLocation>
</comment>
<dbReference type="InterPro" id="IPR022635">
    <property type="entry name" value="DNA_polIII_beta_C"/>
</dbReference>
<dbReference type="GO" id="GO:0003887">
    <property type="term" value="F:DNA-directed DNA polymerase activity"/>
    <property type="evidence" value="ECO:0007669"/>
    <property type="project" value="UniProtKB-EC"/>
</dbReference>
<evidence type="ECO:0000256" key="9">
    <source>
        <dbReference type="ARBA" id="ARBA00023125"/>
    </source>
</evidence>
<comment type="subunit">
    <text evidence="10">Forms a ring-shaped head-to-tail homodimer around DNA.</text>
</comment>
<evidence type="ECO:0000256" key="10">
    <source>
        <dbReference type="PIRNR" id="PIRNR000804"/>
    </source>
</evidence>
<comment type="similarity">
    <text evidence="2 10">Belongs to the beta sliding clamp family.</text>
</comment>
<reference evidence="14 15" key="1">
    <citation type="submission" date="2020-08" db="EMBL/GenBank/DDBJ databases">
        <authorList>
            <person name="Liu C."/>
            <person name="Sun Q."/>
        </authorList>
    </citation>
    <scope>NUCLEOTIDE SEQUENCE [LARGE SCALE GENOMIC DNA]</scope>
    <source>
        <strain evidence="14 15">NSJ-59</strain>
    </source>
</reference>
<evidence type="ECO:0000256" key="8">
    <source>
        <dbReference type="ARBA" id="ARBA00022932"/>
    </source>
</evidence>
<evidence type="ECO:0000256" key="1">
    <source>
        <dbReference type="ARBA" id="ARBA00004496"/>
    </source>
</evidence>
<dbReference type="Pfam" id="PF02767">
    <property type="entry name" value="DNA_pol3_beta_2"/>
    <property type="match status" value="1"/>
</dbReference>
<dbReference type="Pfam" id="PF02768">
    <property type="entry name" value="DNA_pol3_beta_3"/>
    <property type="match status" value="1"/>
</dbReference>
<keyword evidence="8 10" id="KW-0239">DNA-directed DNA polymerase</keyword>
<dbReference type="Gene3D" id="3.70.10.10">
    <property type="match status" value="1"/>
</dbReference>
<dbReference type="NCBIfam" id="TIGR00663">
    <property type="entry name" value="dnan"/>
    <property type="match status" value="1"/>
</dbReference>
<dbReference type="InterPro" id="IPR022634">
    <property type="entry name" value="DNA_polIII_beta_N"/>
</dbReference>
<dbReference type="SUPFAM" id="SSF55979">
    <property type="entry name" value="DNA clamp"/>
    <property type="match status" value="3"/>
</dbReference>
<dbReference type="RefSeq" id="WP_186502494.1">
    <property type="nucleotide sequence ID" value="NZ_JACOGK010000007.1"/>
</dbReference>
<protein>
    <recommendedName>
        <fullName evidence="3 10">Beta sliding clamp</fullName>
    </recommendedName>
</protein>
<dbReference type="CDD" id="cd00140">
    <property type="entry name" value="beta_clamp"/>
    <property type="match status" value="1"/>
</dbReference>
<evidence type="ECO:0000256" key="6">
    <source>
        <dbReference type="ARBA" id="ARBA00022695"/>
    </source>
</evidence>
<evidence type="ECO:0000259" key="13">
    <source>
        <dbReference type="Pfam" id="PF02768"/>
    </source>
</evidence>
<keyword evidence="5 10" id="KW-0808">Transferase</keyword>
<evidence type="ECO:0000256" key="3">
    <source>
        <dbReference type="ARBA" id="ARBA00021035"/>
    </source>
</evidence>
<feature type="domain" description="DNA polymerase III beta sliding clamp C-terminal" evidence="13">
    <location>
        <begin position="250"/>
        <end position="369"/>
    </location>
</feature>
<dbReference type="Pfam" id="PF00712">
    <property type="entry name" value="DNA_pol3_beta"/>
    <property type="match status" value="1"/>
</dbReference>
<evidence type="ECO:0000256" key="7">
    <source>
        <dbReference type="ARBA" id="ARBA00022705"/>
    </source>
</evidence>
<dbReference type="PIRSF" id="PIRSF000804">
    <property type="entry name" value="DNA_pol_III_b"/>
    <property type="match status" value="1"/>
</dbReference>
<evidence type="ECO:0000256" key="4">
    <source>
        <dbReference type="ARBA" id="ARBA00022490"/>
    </source>
</evidence>
<evidence type="ECO:0000313" key="15">
    <source>
        <dbReference type="Proteomes" id="UP000606870"/>
    </source>
</evidence>
<accession>A0ABR6VG98</accession>
<evidence type="ECO:0000256" key="5">
    <source>
        <dbReference type="ARBA" id="ARBA00022679"/>
    </source>
</evidence>
<comment type="caution">
    <text evidence="14">The sequence shown here is derived from an EMBL/GenBank/DDBJ whole genome shotgun (WGS) entry which is preliminary data.</text>
</comment>
<feature type="domain" description="DNA polymerase III beta sliding clamp central" evidence="12">
    <location>
        <begin position="135"/>
        <end position="247"/>
    </location>
</feature>
<evidence type="ECO:0000259" key="12">
    <source>
        <dbReference type="Pfam" id="PF02767"/>
    </source>
</evidence>
<keyword evidence="7 10" id="KW-0235">DNA replication</keyword>
<keyword evidence="6 10" id="KW-0548">Nucleotidyltransferase</keyword>
<dbReference type="Proteomes" id="UP000606870">
    <property type="component" value="Unassembled WGS sequence"/>
</dbReference>
<sequence>MKLKLKKEDLNKGLQAVHRIAQLSNTELHTQSGFLIKAVSEHIEFQANGFDMAIRIHVPGIIEEKGEAYIANPYLTELTRRLPGDEIEMIKQNGDTQLLLKGGKLKFECLTINPDDFSEVDVVNSGQVQFTTDSITLKDLIEHTAFACSTDTVRPIFSGTYLDVSGTTINMVATDTHRLAYKSASLEKPVDQPFKAVIPSRLLAEISRHLPTDIPEMVDIILLRNSLAVTFTNVYMKTRLIEGEFPDYHRVIPSQFSCVATVNRQEFTNAVERASLIAKDAGYNVIDFMVTNESINMTSQNPDYGTIADSVPCQAIGDPLHIALNGKLLLDLLKHCEADDVVLKLGENKPVLVQNKDDNNCLFVVTPMRTK</sequence>
<dbReference type="InterPro" id="IPR022637">
    <property type="entry name" value="DNA_polIII_beta_cen"/>
</dbReference>
<evidence type="ECO:0000259" key="11">
    <source>
        <dbReference type="Pfam" id="PF00712"/>
    </source>
</evidence>
<proteinExistence type="inferred from homology"/>